<feature type="transmembrane region" description="Helical" evidence="9">
    <location>
        <begin position="63"/>
        <end position="88"/>
    </location>
</feature>
<keyword evidence="5 9" id="KW-0812">Transmembrane</keyword>
<dbReference type="PANTHER" id="PTHR21716:SF53">
    <property type="entry name" value="PERMEASE PERM-RELATED"/>
    <property type="match status" value="1"/>
</dbReference>
<evidence type="ECO:0000256" key="7">
    <source>
        <dbReference type="ARBA" id="ARBA00023136"/>
    </source>
</evidence>
<feature type="transmembrane region" description="Helical" evidence="9">
    <location>
        <begin position="314"/>
        <end position="342"/>
    </location>
</feature>
<evidence type="ECO:0000313" key="11">
    <source>
        <dbReference type="Proteomes" id="UP000712007"/>
    </source>
</evidence>
<feature type="transmembrane region" description="Helical" evidence="9">
    <location>
        <begin position="31"/>
        <end position="51"/>
    </location>
</feature>
<keyword evidence="7 9" id="KW-0472">Membrane</keyword>
<dbReference type="GO" id="GO:0055085">
    <property type="term" value="P:transmembrane transport"/>
    <property type="evidence" value="ECO:0007669"/>
    <property type="project" value="TreeGrafter"/>
</dbReference>
<feature type="transmembrane region" description="Helical" evidence="9">
    <location>
        <begin position="251"/>
        <end position="270"/>
    </location>
</feature>
<evidence type="ECO:0000256" key="1">
    <source>
        <dbReference type="ARBA" id="ARBA00004651"/>
    </source>
</evidence>
<dbReference type="Pfam" id="PF01594">
    <property type="entry name" value="AI-2E_transport"/>
    <property type="match status" value="1"/>
</dbReference>
<feature type="transmembrane region" description="Helical" evidence="9">
    <location>
        <begin position="216"/>
        <end position="245"/>
    </location>
</feature>
<feature type="transmembrane region" description="Helical" evidence="9">
    <location>
        <begin position="277"/>
        <end position="294"/>
    </location>
</feature>
<keyword evidence="6 9" id="KW-1133">Transmembrane helix</keyword>
<comment type="subcellular location">
    <subcellularLocation>
        <location evidence="1">Cell membrane</location>
        <topology evidence="1">Multi-pass membrane protein</topology>
    </subcellularLocation>
</comment>
<evidence type="ECO:0000256" key="9">
    <source>
        <dbReference type="SAM" id="Phobius"/>
    </source>
</evidence>
<gene>
    <name evidence="10" type="ORF">IAC51_02440</name>
</gene>
<dbReference type="EMBL" id="JADIMV010000044">
    <property type="protein sequence ID" value="MBO8439488.1"/>
    <property type="molecule type" value="Genomic_DNA"/>
</dbReference>
<proteinExistence type="inferred from homology"/>
<keyword evidence="3" id="KW-0813">Transport</keyword>
<reference evidence="10" key="2">
    <citation type="journal article" date="2021" name="PeerJ">
        <title>Extensive microbial diversity within the chicken gut microbiome revealed by metagenomics and culture.</title>
        <authorList>
            <person name="Gilroy R."/>
            <person name="Ravi A."/>
            <person name="Getino M."/>
            <person name="Pursley I."/>
            <person name="Horton D.L."/>
            <person name="Alikhan N.F."/>
            <person name="Baker D."/>
            <person name="Gharbi K."/>
            <person name="Hall N."/>
            <person name="Watson M."/>
            <person name="Adriaenssens E.M."/>
            <person name="Foster-Nyarko E."/>
            <person name="Jarju S."/>
            <person name="Secka A."/>
            <person name="Antonio M."/>
            <person name="Oren A."/>
            <person name="Chaudhuri R.R."/>
            <person name="La Ragione R."/>
            <person name="Hildebrand F."/>
            <person name="Pallen M.J."/>
        </authorList>
    </citation>
    <scope>NUCLEOTIDE SEQUENCE</scope>
    <source>
        <strain evidence="10">3924</strain>
    </source>
</reference>
<sequence length="381" mass="41221">MKYTFDKVTRLVIAALVIAAIILLVNRLSGVLLPFLIGWLIAYMMYPLVCFIQNKMRVRSRGLSIAIAVVAVAGVLTGLVMALVPAIGAEVSKAASLMTKYAQGRGGAGLPPVVADYVRELASRTDLREWLNIERIGELLKKLLPQVWTLLSGTWRAIAAVFVVFMVFLYTIFILLDYNAITLGFRRMIPPKYSAFLNGLIDDMERGMNRYFRGQALVAAIVGVMFAVGFSIIGLPLGITVGLFIGVLNLVPYLQTVGIIPVVLLAALQAAETGRSFWVIIALCAVVFIVVQCVEDMVLVPKIMGKAMGLNPAIILLSLSVWGSLMGMVGMIIALPVTTLMISYYKRFILKEAASEPFPASVPDAVPPAHGETPSDGNGES</sequence>
<feature type="transmembrane region" description="Helical" evidence="9">
    <location>
        <begin position="157"/>
        <end position="178"/>
    </location>
</feature>
<dbReference type="InterPro" id="IPR002549">
    <property type="entry name" value="AI-2E-like"/>
</dbReference>
<evidence type="ECO:0000256" key="3">
    <source>
        <dbReference type="ARBA" id="ARBA00022448"/>
    </source>
</evidence>
<feature type="region of interest" description="Disordered" evidence="8">
    <location>
        <begin position="360"/>
        <end position="381"/>
    </location>
</feature>
<protein>
    <submittedName>
        <fullName evidence="10">AI-2E family transporter</fullName>
    </submittedName>
</protein>
<feature type="transmembrane region" description="Helical" evidence="9">
    <location>
        <begin position="7"/>
        <end position="25"/>
    </location>
</feature>
<comment type="caution">
    <text evidence="10">The sequence shown here is derived from an EMBL/GenBank/DDBJ whole genome shotgun (WGS) entry which is preliminary data.</text>
</comment>
<dbReference type="PANTHER" id="PTHR21716">
    <property type="entry name" value="TRANSMEMBRANE PROTEIN"/>
    <property type="match status" value="1"/>
</dbReference>
<reference evidence="10" key="1">
    <citation type="submission" date="2020-10" db="EMBL/GenBank/DDBJ databases">
        <authorList>
            <person name="Gilroy R."/>
        </authorList>
    </citation>
    <scope>NUCLEOTIDE SEQUENCE</scope>
    <source>
        <strain evidence="10">3924</strain>
    </source>
</reference>
<keyword evidence="4" id="KW-1003">Cell membrane</keyword>
<evidence type="ECO:0000256" key="8">
    <source>
        <dbReference type="SAM" id="MobiDB-lite"/>
    </source>
</evidence>
<evidence type="ECO:0000256" key="2">
    <source>
        <dbReference type="ARBA" id="ARBA00009773"/>
    </source>
</evidence>
<organism evidence="10 11">
    <name type="scientific">Candidatus Aphodosoma intestinipullorum</name>
    <dbReference type="NCBI Taxonomy" id="2840674"/>
    <lineage>
        <taxon>Bacteria</taxon>
        <taxon>Pseudomonadati</taxon>
        <taxon>Bacteroidota</taxon>
        <taxon>Bacteroidia</taxon>
        <taxon>Bacteroidales</taxon>
        <taxon>Candidatus Aphodosoma</taxon>
    </lineage>
</organism>
<evidence type="ECO:0000313" key="10">
    <source>
        <dbReference type="EMBL" id="MBO8439488.1"/>
    </source>
</evidence>
<name>A0A940DIW4_9BACT</name>
<dbReference type="GO" id="GO:0005886">
    <property type="term" value="C:plasma membrane"/>
    <property type="evidence" value="ECO:0007669"/>
    <property type="project" value="UniProtKB-SubCell"/>
</dbReference>
<evidence type="ECO:0000256" key="6">
    <source>
        <dbReference type="ARBA" id="ARBA00022989"/>
    </source>
</evidence>
<accession>A0A940DIW4</accession>
<comment type="similarity">
    <text evidence="2">Belongs to the autoinducer-2 exporter (AI-2E) (TC 2.A.86) family.</text>
</comment>
<evidence type="ECO:0000256" key="4">
    <source>
        <dbReference type="ARBA" id="ARBA00022475"/>
    </source>
</evidence>
<dbReference type="Proteomes" id="UP000712007">
    <property type="component" value="Unassembled WGS sequence"/>
</dbReference>
<evidence type="ECO:0000256" key="5">
    <source>
        <dbReference type="ARBA" id="ARBA00022692"/>
    </source>
</evidence>
<dbReference type="AlphaFoldDB" id="A0A940DIW4"/>